<feature type="region of interest" description="Disordered" evidence="1">
    <location>
        <begin position="1"/>
        <end position="39"/>
    </location>
</feature>
<feature type="compositionally biased region" description="Polar residues" evidence="1">
    <location>
        <begin position="30"/>
        <end position="39"/>
    </location>
</feature>
<name>A0ABW3P7U0_9SPHN</name>
<gene>
    <name evidence="2" type="ORF">ACFQ24_14040</name>
</gene>
<comment type="caution">
    <text evidence="2">The sequence shown here is derived from an EMBL/GenBank/DDBJ whole genome shotgun (WGS) entry which is preliminary data.</text>
</comment>
<sequence>MTWNRTSAARWRPSTSPTPNNRAGGRLCSRSPSPTLSAQEATLANPDYRALAAQAHSDAESATLDNVRDRFLRAESAWLTMARRQDATDAARARRDAETHARNPTVPEEG</sequence>
<feature type="region of interest" description="Disordered" evidence="1">
    <location>
        <begin position="83"/>
        <end position="110"/>
    </location>
</feature>
<evidence type="ECO:0000313" key="2">
    <source>
        <dbReference type="EMBL" id="MFD1105982.1"/>
    </source>
</evidence>
<evidence type="ECO:0008006" key="4">
    <source>
        <dbReference type="Google" id="ProtNLM"/>
    </source>
</evidence>
<protein>
    <recommendedName>
        <fullName evidence="4">DUF4398 domain-containing protein</fullName>
    </recommendedName>
</protein>
<evidence type="ECO:0000313" key="3">
    <source>
        <dbReference type="Proteomes" id="UP001597203"/>
    </source>
</evidence>
<accession>A0ABW3P7U0</accession>
<dbReference type="RefSeq" id="WP_380912235.1">
    <property type="nucleotide sequence ID" value="NZ_JBHTLS010000129.1"/>
</dbReference>
<feature type="compositionally biased region" description="Basic and acidic residues" evidence="1">
    <location>
        <begin position="83"/>
        <end position="101"/>
    </location>
</feature>
<evidence type="ECO:0000256" key="1">
    <source>
        <dbReference type="SAM" id="MobiDB-lite"/>
    </source>
</evidence>
<proteinExistence type="predicted"/>
<organism evidence="2 3">
    <name type="scientific">Sphingobium olei</name>
    <dbReference type="NCBI Taxonomy" id="420955"/>
    <lineage>
        <taxon>Bacteria</taxon>
        <taxon>Pseudomonadati</taxon>
        <taxon>Pseudomonadota</taxon>
        <taxon>Alphaproteobacteria</taxon>
        <taxon>Sphingomonadales</taxon>
        <taxon>Sphingomonadaceae</taxon>
        <taxon>Sphingobium</taxon>
    </lineage>
</organism>
<dbReference type="Proteomes" id="UP001597203">
    <property type="component" value="Unassembled WGS sequence"/>
</dbReference>
<feature type="compositionally biased region" description="Polar residues" evidence="1">
    <location>
        <begin position="1"/>
        <end position="21"/>
    </location>
</feature>
<reference evidence="3" key="1">
    <citation type="journal article" date="2019" name="Int. J. Syst. Evol. Microbiol.">
        <title>The Global Catalogue of Microorganisms (GCM) 10K type strain sequencing project: providing services to taxonomists for standard genome sequencing and annotation.</title>
        <authorList>
            <consortium name="The Broad Institute Genomics Platform"/>
            <consortium name="The Broad Institute Genome Sequencing Center for Infectious Disease"/>
            <person name="Wu L."/>
            <person name="Ma J."/>
        </authorList>
    </citation>
    <scope>NUCLEOTIDE SEQUENCE [LARGE SCALE GENOMIC DNA]</scope>
    <source>
        <strain evidence="3">CCUG 54329</strain>
    </source>
</reference>
<keyword evidence="3" id="KW-1185">Reference proteome</keyword>
<dbReference type="EMBL" id="JBHTLS010000129">
    <property type="protein sequence ID" value="MFD1105982.1"/>
    <property type="molecule type" value="Genomic_DNA"/>
</dbReference>